<protein>
    <recommendedName>
        <fullName evidence="4">Type VII secretion-associated protein</fullName>
    </recommendedName>
</protein>
<organism evidence="2 3">
    <name type="scientific">Gordonia malaquae NBRC 108250</name>
    <dbReference type="NCBI Taxonomy" id="1223542"/>
    <lineage>
        <taxon>Bacteria</taxon>
        <taxon>Bacillati</taxon>
        <taxon>Actinomycetota</taxon>
        <taxon>Actinomycetes</taxon>
        <taxon>Mycobacteriales</taxon>
        <taxon>Gordoniaceae</taxon>
        <taxon>Gordonia</taxon>
    </lineage>
</organism>
<dbReference type="AlphaFoldDB" id="M3VBP4"/>
<dbReference type="InterPro" id="IPR023840">
    <property type="entry name" value="T7SS_Rv3446c"/>
</dbReference>
<name>M3VBP4_GORML</name>
<dbReference type="NCBIfam" id="TIGR03931">
    <property type="entry name" value="T7SS_Rv3446c"/>
    <property type="match status" value="1"/>
</dbReference>
<accession>M3VBP4</accession>
<feature type="region of interest" description="Disordered" evidence="1">
    <location>
        <begin position="210"/>
        <end position="232"/>
    </location>
</feature>
<dbReference type="EMBL" id="BAOP01000019">
    <property type="protein sequence ID" value="GAC80618.1"/>
    <property type="molecule type" value="Genomic_DNA"/>
</dbReference>
<evidence type="ECO:0008006" key="4">
    <source>
        <dbReference type="Google" id="ProtNLM"/>
    </source>
</evidence>
<evidence type="ECO:0000256" key="1">
    <source>
        <dbReference type="SAM" id="MobiDB-lite"/>
    </source>
</evidence>
<dbReference type="Proteomes" id="UP000035009">
    <property type="component" value="Unassembled WGS sequence"/>
</dbReference>
<reference evidence="2 3" key="1">
    <citation type="submission" date="2013-02" db="EMBL/GenBank/DDBJ databases">
        <title>Whole genome shotgun sequence of Gordonia malaquae NBRC 108250.</title>
        <authorList>
            <person name="Yoshida I."/>
            <person name="Hosoyama A."/>
            <person name="Tsuchikane K."/>
            <person name="Ando Y."/>
            <person name="Baba S."/>
            <person name="Ohji S."/>
            <person name="Hamada M."/>
            <person name="Tamura T."/>
            <person name="Yamazoe A."/>
            <person name="Yamazaki S."/>
            <person name="Fujita N."/>
        </authorList>
    </citation>
    <scope>NUCLEOTIDE SEQUENCE [LARGE SCALE GENOMIC DNA]</scope>
    <source>
        <strain evidence="2 3">NBRC 108250</strain>
    </source>
</reference>
<dbReference type="eggNOG" id="COG0443">
    <property type="taxonomic scope" value="Bacteria"/>
</dbReference>
<evidence type="ECO:0000313" key="2">
    <source>
        <dbReference type="EMBL" id="GAC80618.1"/>
    </source>
</evidence>
<dbReference type="STRING" id="410332.SAMN04488550_1370"/>
<evidence type="ECO:0000313" key="3">
    <source>
        <dbReference type="Proteomes" id="UP000035009"/>
    </source>
</evidence>
<proteinExistence type="predicted"/>
<sequence length="338" mass="35934">MTVGADVTVVHPTTWGRRRTAALIRSVGAADGVPRAVAIARSHSDATVTRCAVVETTLLPDTGGHWSVHIVRRRAGEWTIETGLVDLPADVGQAWHDLIESADVVLIDGADETQVDAAFRLLPSPAGGTVRVDRDLVVQFGGVRRPARSTIDAALRPPPEPMPRRRRRLAVVAAAALVAMGSGWAATRGQPARAQTVRVEQVGAATVDVPGDWRRTGLPDNRPVDGAGERAVFADPDDGRRIIVVVTALRAGSTRASVAVSMRNRLAQRGDDVIREFTADASFAGKQVIAYRETPASGPPIAWYIHVDRNTQVSIGCQSGTGDDPIDDPCADAVRSLL</sequence>
<keyword evidence="3" id="KW-1185">Reference proteome</keyword>
<comment type="caution">
    <text evidence="2">The sequence shown here is derived from an EMBL/GenBank/DDBJ whole genome shotgun (WGS) entry which is preliminary data.</text>
</comment>
<gene>
    <name evidence="2" type="ORF">GM1_019_00800</name>
</gene>